<dbReference type="OrthoDB" id="3597808at2"/>
<keyword evidence="1" id="KW-0732">Signal</keyword>
<evidence type="ECO:0000313" key="3">
    <source>
        <dbReference type="Proteomes" id="UP000185596"/>
    </source>
</evidence>
<reference evidence="2 3" key="1">
    <citation type="submission" date="2016-12" db="EMBL/GenBank/DDBJ databases">
        <title>The draft genome sequence of Actinophytocola sp. 11-183.</title>
        <authorList>
            <person name="Wang W."/>
            <person name="Yuan L."/>
        </authorList>
    </citation>
    <scope>NUCLEOTIDE SEQUENCE [LARGE SCALE GENOMIC DNA]</scope>
    <source>
        <strain evidence="2 3">11-183</strain>
    </source>
</reference>
<dbReference type="RefSeq" id="WP_075127455.1">
    <property type="nucleotide sequence ID" value="NZ_MSIE01000039.1"/>
</dbReference>
<feature type="signal peptide" evidence="1">
    <location>
        <begin position="1"/>
        <end position="22"/>
    </location>
</feature>
<evidence type="ECO:0008006" key="4">
    <source>
        <dbReference type="Google" id="ProtNLM"/>
    </source>
</evidence>
<feature type="chain" id="PRO_5012232045" description="Lipoprotein" evidence="1">
    <location>
        <begin position="23"/>
        <end position="291"/>
    </location>
</feature>
<keyword evidence="3" id="KW-1185">Reference proteome</keyword>
<dbReference type="AlphaFoldDB" id="A0A1Q8CMN8"/>
<evidence type="ECO:0000256" key="1">
    <source>
        <dbReference type="SAM" id="SignalP"/>
    </source>
</evidence>
<comment type="caution">
    <text evidence="2">The sequence shown here is derived from an EMBL/GenBank/DDBJ whole genome shotgun (WGS) entry which is preliminary data.</text>
</comment>
<name>A0A1Q8CMN8_9PSEU</name>
<proteinExistence type="predicted"/>
<accession>A0A1Q8CMN8</accession>
<dbReference type="PROSITE" id="PS51257">
    <property type="entry name" value="PROKAR_LIPOPROTEIN"/>
    <property type="match status" value="1"/>
</dbReference>
<organism evidence="2 3">
    <name type="scientific">Actinophytocola xanthii</name>
    <dbReference type="NCBI Taxonomy" id="1912961"/>
    <lineage>
        <taxon>Bacteria</taxon>
        <taxon>Bacillati</taxon>
        <taxon>Actinomycetota</taxon>
        <taxon>Actinomycetes</taxon>
        <taxon>Pseudonocardiales</taxon>
        <taxon>Pseudonocardiaceae</taxon>
    </lineage>
</organism>
<evidence type="ECO:0000313" key="2">
    <source>
        <dbReference type="EMBL" id="OLF15628.1"/>
    </source>
</evidence>
<dbReference type="Proteomes" id="UP000185596">
    <property type="component" value="Unassembled WGS sequence"/>
</dbReference>
<gene>
    <name evidence="2" type="ORF">BU204_21185</name>
</gene>
<dbReference type="EMBL" id="MSIE01000039">
    <property type="protein sequence ID" value="OLF15628.1"/>
    <property type="molecule type" value="Genomic_DNA"/>
</dbReference>
<protein>
    <recommendedName>
        <fullName evidence="4">Lipoprotein</fullName>
    </recommendedName>
</protein>
<sequence>MRIGRVTAGLLAVVMLAGCAKATAGTPEANKAAADRILADAALTAFQDHFRELGDEHARVFNYLNFGDTKITSEHESFKLGNPPMTVLLRTRDDESEPSAVLHPPDAPLDYVRLDEGHAHLAPTPWVSVPSLYGDEFQTCFLLTAWLACHLDSALAQTKVELREEMPREAVRTEDGVTVTTGALLGLMIEEGFISIPEEERDKVTDAMRDQIVPVTIELDAEMRFTGFEIRGKVADGDATPLELQIGYEVLGTATEEDFPEVPPADQITNISDPAKADEFWEKFNSRDPEE</sequence>